<proteinExistence type="predicted"/>
<evidence type="ECO:0000313" key="2">
    <source>
        <dbReference type="Proteomes" id="UP001221142"/>
    </source>
</evidence>
<gene>
    <name evidence="1" type="ORF">FB45DRAFT_1035541</name>
</gene>
<comment type="caution">
    <text evidence="1">The sequence shown here is derived from an EMBL/GenBank/DDBJ whole genome shotgun (WGS) entry which is preliminary data.</text>
</comment>
<name>A0AAD7FCD8_9AGAR</name>
<dbReference type="Proteomes" id="UP001221142">
    <property type="component" value="Unassembled WGS sequence"/>
</dbReference>
<dbReference type="AlphaFoldDB" id="A0AAD7FCD8"/>
<organism evidence="1 2">
    <name type="scientific">Roridomyces roridus</name>
    <dbReference type="NCBI Taxonomy" id="1738132"/>
    <lineage>
        <taxon>Eukaryota</taxon>
        <taxon>Fungi</taxon>
        <taxon>Dikarya</taxon>
        <taxon>Basidiomycota</taxon>
        <taxon>Agaricomycotina</taxon>
        <taxon>Agaricomycetes</taxon>
        <taxon>Agaricomycetidae</taxon>
        <taxon>Agaricales</taxon>
        <taxon>Marasmiineae</taxon>
        <taxon>Mycenaceae</taxon>
        <taxon>Roridomyces</taxon>
    </lineage>
</organism>
<reference evidence="1" key="1">
    <citation type="submission" date="2023-03" db="EMBL/GenBank/DDBJ databases">
        <title>Massive genome expansion in bonnet fungi (Mycena s.s.) driven by repeated elements and novel gene families across ecological guilds.</title>
        <authorList>
            <consortium name="Lawrence Berkeley National Laboratory"/>
            <person name="Harder C.B."/>
            <person name="Miyauchi S."/>
            <person name="Viragh M."/>
            <person name="Kuo A."/>
            <person name="Thoen E."/>
            <person name="Andreopoulos B."/>
            <person name="Lu D."/>
            <person name="Skrede I."/>
            <person name="Drula E."/>
            <person name="Henrissat B."/>
            <person name="Morin E."/>
            <person name="Kohler A."/>
            <person name="Barry K."/>
            <person name="LaButti K."/>
            <person name="Morin E."/>
            <person name="Salamov A."/>
            <person name="Lipzen A."/>
            <person name="Mereny Z."/>
            <person name="Hegedus B."/>
            <person name="Baldrian P."/>
            <person name="Stursova M."/>
            <person name="Weitz H."/>
            <person name="Taylor A."/>
            <person name="Grigoriev I.V."/>
            <person name="Nagy L.G."/>
            <person name="Martin F."/>
            <person name="Kauserud H."/>
        </authorList>
    </citation>
    <scope>NUCLEOTIDE SEQUENCE</scope>
    <source>
        <strain evidence="1">9284</strain>
    </source>
</reference>
<accession>A0AAD7FCD8</accession>
<dbReference type="EMBL" id="JARKIF010000024">
    <property type="protein sequence ID" value="KAJ7615560.1"/>
    <property type="molecule type" value="Genomic_DNA"/>
</dbReference>
<keyword evidence="2" id="KW-1185">Reference proteome</keyword>
<sequence length="185" mass="20562">MTHIAVGMHSQYDTVTSTLQAAPGVTANSNSERTMPDHQIDDENERLLQAKLESLEACTKERLKEIPIIAAALARGLHKPKNPEHEKKLEEILFSARVQQERALKDQYGAASKPNPYRGMFGDLEVQLRIAQQREAEAVASMKRTLMEMGLWPEEGIGSSSHLPDTFVAETEDYIADTEDEAATS</sequence>
<protein>
    <submittedName>
        <fullName evidence="1">Uncharacterized protein</fullName>
    </submittedName>
</protein>
<evidence type="ECO:0000313" key="1">
    <source>
        <dbReference type="EMBL" id="KAJ7615560.1"/>
    </source>
</evidence>